<feature type="domain" description="EamA" evidence="3">
    <location>
        <begin position="29"/>
        <end position="154"/>
    </location>
</feature>
<accession>A0A699YCY3</accession>
<keyword evidence="5" id="KW-1185">Reference proteome</keyword>
<dbReference type="Proteomes" id="UP000485058">
    <property type="component" value="Unassembled WGS sequence"/>
</dbReference>
<feature type="transmembrane region" description="Helical" evidence="2">
    <location>
        <begin position="209"/>
        <end position="231"/>
    </location>
</feature>
<evidence type="ECO:0000313" key="5">
    <source>
        <dbReference type="Proteomes" id="UP000485058"/>
    </source>
</evidence>
<feature type="transmembrane region" description="Helical" evidence="2">
    <location>
        <begin position="139"/>
        <end position="157"/>
    </location>
</feature>
<dbReference type="PANTHER" id="PTHR13146">
    <property type="match status" value="1"/>
</dbReference>
<evidence type="ECO:0000256" key="2">
    <source>
        <dbReference type="SAM" id="Phobius"/>
    </source>
</evidence>
<reference evidence="4 5" key="1">
    <citation type="submission" date="2020-02" db="EMBL/GenBank/DDBJ databases">
        <title>Draft genome sequence of Haematococcus lacustris strain NIES-144.</title>
        <authorList>
            <person name="Morimoto D."/>
            <person name="Nakagawa S."/>
            <person name="Yoshida T."/>
            <person name="Sawayama S."/>
        </authorList>
    </citation>
    <scope>NUCLEOTIDE SEQUENCE [LARGE SCALE GENOMIC DNA]</scope>
    <source>
        <strain evidence="4 5">NIES-144</strain>
    </source>
</reference>
<name>A0A699YCY3_HAELA</name>
<evidence type="ECO:0000256" key="1">
    <source>
        <dbReference type="ARBA" id="ARBA00007635"/>
    </source>
</evidence>
<dbReference type="EMBL" id="BLLF01000006">
    <property type="protein sequence ID" value="GFH05708.1"/>
    <property type="molecule type" value="Genomic_DNA"/>
</dbReference>
<gene>
    <name evidence="4" type="ORF">HaLaN_00211</name>
</gene>
<feature type="transmembrane region" description="Helical" evidence="2">
    <location>
        <begin position="321"/>
        <end position="339"/>
    </location>
</feature>
<feature type="transmembrane region" description="Helical" evidence="2">
    <location>
        <begin position="31"/>
        <end position="50"/>
    </location>
</feature>
<dbReference type="PANTHER" id="PTHR13146:SF3">
    <property type="entry name" value="EAMA DOMAIN-CONTAINING PROTEIN"/>
    <property type="match status" value="1"/>
</dbReference>
<feature type="transmembrane region" description="Helical" evidence="2">
    <location>
        <begin position="295"/>
        <end position="315"/>
    </location>
</feature>
<feature type="transmembrane region" description="Helical" evidence="2">
    <location>
        <begin position="258"/>
        <end position="283"/>
    </location>
</feature>
<dbReference type="AlphaFoldDB" id="A0A699YCY3"/>
<keyword evidence="2" id="KW-0812">Transmembrane</keyword>
<organism evidence="4 5">
    <name type="scientific">Haematococcus lacustris</name>
    <name type="common">Green alga</name>
    <name type="synonym">Haematococcus pluvialis</name>
    <dbReference type="NCBI Taxonomy" id="44745"/>
    <lineage>
        <taxon>Eukaryota</taxon>
        <taxon>Viridiplantae</taxon>
        <taxon>Chlorophyta</taxon>
        <taxon>core chlorophytes</taxon>
        <taxon>Chlorophyceae</taxon>
        <taxon>CS clade</taxon>
        <taxon>Chlamydomonadales</taxon>
        <taxon>Haematococcaceae</taxon>
        <taxon>Haematococcus</taxon>
    </lineage>
</organism>
<feature type="transmembrane region" description="Helical" evidence="2">
    <location>
        <begin position="85"/>
        <end position="108"/>
    </location>
</feature>
<dbReference type="GO" id="GO:0016020">
    <property type="term" value="C:membrane"/>
    <property type="evidence" value="ECO:0007669"/>
    <property type="project" value="InterPro"/>
</dbReference>
<dbReference type="InterPro" id="IPR037185">
    <property type="entry name" value="EmrE-like"/>
</dbReference>
<sequence length="431" mass="47038">MAPARCLRRTAVYELESVGVDGEKKYFHKPWAMTSVMFLGMTLCLPLAFWQEHQKQKKHVSDAEVPLINDQQEVTKPRSKLRETLLLAIPTFFDLLATILMNIGLLWVTASVYQMMRGAEMLFAALFTVVFLGRKLNRFHLGGIACCIVGVICVGTSSYLSGSSTQVVTPEQNLCGMALIVISQAVQAAQLTFEDFFMADMDIPAMKIVGFEGLFGVIGTLGIMAPIAYFLPGTEGEGLHEDGLDTLQMIRNSRALQIILAIDMVALLMYNVSGMMVTGHLGAVFRTVLETTRTLFVWLLGLVLYYTPLGMGKLGEQWNQYSYLQAFGFAVLVSGTLVYSRGDEEGYKQELAEALAVQAAQEPVAPPPEQGGSVKPAAGSTPITMGYGLPAVPPSMPMDMASGSFKASHTIMSGSYSRSLHHRRLHGPADE</sequence>
<dbReference type="Gene3D" id="1.10.3730.20">
    <property type="match status" value="1"/>
</dbReference>
<dbReference type="Pfam" id="PF00892">
    <property type="entry name" value="EamA"/>
    <property type="match status" value="1"/>
</dbReference>
<dbReference type="InterPro" id="IPR000620">
    <property type="entry name" value="EamA_dom"/>
</dbReference>
<proteinExistence type="inferred from homology"/>
<evidence type="ECO:0000313" key="4">
    <source>
        <dbReference type="EMBL" id="GFH05708.1"/>
    </source>
</evidence>
<comment type="caution">
    <text evidence="4">The sequence shown here is derived from an EMBL/GenBank/DDBJ whole genome shotgun (WGS) entry which is preliminary data.</text>
</comment>
<comment type="similarity">
    <text evidence="1">Belongs to the drug/metabolite transporter (DMT) superfamily. Plant drug/metabolite exporter (P-DME) (TC 2.A.7.4) family.</text>
</comment>
<evidence type="ECO:0000259" key="3">
    <source>
        <dbReference type="Pfam" id="PF00892"/>
    </source>
</evidence>
<keyword evidence="2" id="KW-0472">Membrane</keyword>
<protein>
    <recommendedName>
        <fullName evidence="3">EamA domain-containing protein</fullName>
    </recommendedName>
</protein>
<dbReference type="SUPFAM" id="SSF103481">
    <property type="entry name" value="Multidrug resistance efflux transporter EmrE"/>
    <property type="match status" value="1"/>
</dbReference>
<keyword evidence="2" id="KW-1133">Transmembrane helix</keyword>